<evidence type="ECO:0000313" key="4">
    <source>
        <dbReference type="EMBL" id="KAE9117102.1"/>
    </source>
</evidence>
<evidence type="ECO:0000313" key="10">
    <source>
        <dbReference type="Proteomes" id="UP000429523"/>
    </source>
</evidence>
<dbReference type="Proteomes" id="UP000488956">
    <property type="component" value="Unassembled WGS sequence"/>
</dbReference>
<evidence type="ECO:0000313" key="14">
    <source>
        <dbReference type="Proteomes" id="UP000440732"/>
    </source>
</evidence>
<dbReference type="EMBL" id="QXGE01000106">
    <property type="protein sequence ID" value="KAE9324519.1"/>
    <property type="molecule type" value="Genomic_DNA"/>
</dbReference>
<name>A0A6A3SHA5_9STRA</name>
<dbReference type="OrthoDB" id="10379597at2759"/>
<reference evidence="10 11" key="1">
    <citation type="submission" date="2018-08" db="EMBL/GenBank/DDBJ databases">
        <title>Genomic investigation of the strawberry pathogen Phytophthora fragariae indicates pathogenicity is determined by transcriptional variation in three key races.</title>
        <authorList>
            <person name="Adams T.M."/>
            <person name="Armitage A.D."/>
            <person name="Sobczyk M.K."/>
            <person name="Bates H.J."/>
            <person name="Dunwell J.M."/>
            <person name="Nellist C.F."/>
            <person name="Harrison R.J."/>
        </authorList>
    </citation>
    <scope>NUCLEOTIDE SEQUENCE [LARGE SCALE GENOMIC DNA]</scope>
    <source>
        <strain evidence="9 12">A4</strain>
        <strain evidence="8 13">BC-1</strain>
        <strain evidence="6 17">BC-23</strain>
        <strain evidence="7 11">NOV-27</strain>
        <strain evidence="5 14">NOV-5</strain>
        <strain evidence="4 15">NOV-71</strain>
        <strain evidence="1 10">NOV-9</strain>
        <strain evidence="3 18">ONT-3</strain>
        <strain evidence="2 16">SCRP245</strain>
    </source>
</reference>
<dbReference type="PANTHER" id="PTHR13510">
    <property type="entry name" value="FYVE-FINGER-CONTAINING RAB5 EFFECTOR PROTEIN RABENOSYN-5-RELATED"/>
    <property type="match status" value="1"/>
</dbReference>
<proteinExistence type="predicted"/>
<evidence type="ECO:0000313" key="17">
    <source>
        <dbReference type="Proteomes" id="UP000476176"/>
    </source>
</evidence>
<dbReference type="Proteomes" id="UP000460718">
    <property type="component" value="Unassembled WGS sequence"/>
</dbReference>
<evidence type="ECO:0000313" key="7">
    <source>
        <dbReference type="EMBL" id="KAE9225038.1"/>
    </source>
</evidence>
<evidence type="ECO:0000313" key="6">
    <source>
        <dbReference type="EMBL" id="KAE9222512.1"/>
    </source>
</evidence>
<evidence type="ECO:0000313" key="11">
    <source>
        <dbReference type="Proteomes" id="UP000433483"/>
    </source>
</evidence>
<gene>
    <name evidence="9" type="ORF">PF001_g3388</name>
    <name evidence="8" type="ORF">PF002_g10442</name>
    <name evidence="6" type="ORF">PF004_g12778</name>
    <name evidence="7" type="ORF">PF005_g5690</name>
    <name evidence="5" type="ORF">PF006_g4955</name>
    <name evidence="4" type="ORF">PF007_g9411</name>
    <name evidence="1" type="ORF">PF009_g10520</name>
    <name evidence="3" type="ORF">PF010_g13206</name>
    <name evidence="2" type="ORF">PF011_g11557</name>
</gene>
<evidence type="ECO:0000313" key="12">
    <source>
        <dbReference type="Proteomes" id="UP000437068"/>
    </source>
</evidence>
<dbReference type="InterPro" id="IPR052727">
    <property type="entry name" value="Rab4/Rab5_effector"/>
</dbReference>
<dbReference type="EMBL" id="QXFX01000766">
    <property type="protein sequence ID" value="KAE9104951.1"/>
    <property type="molecule type" value="Genomic_DNA"/>
</dbReference>
<sequence>MRKEWIGQNPYPNLYVSSEIKHQLNDLVNEFVEDYFQKYEDFVAEDGRRVDEQRWKHLKSKNDLHVYEDRCRQGSGQDMEPWNAANGHSEPPSRKFDMPVLLRVGTVLGRLDDLMFGCVNPTVDIMRIRSSYVHDIHAAAILCPIVEPSKHEPFRSVLVKWLRLDNPLESTNLVKTRDFVYIEATGILHFANGDKVGYHLKHSIEFPQTRPRSNVIRAKLSYCGFYRQIKPNVIDVFGISSLVPGGDIGLSGSE</sequence>
<evidence type="ECO:0000313" key="5">
    <source>
        <dbReference type="EMBL" id="KAE9150672.1"/>
    </source>
</evidence>
<evidence type="ECO:0000313" key="16">
    <source>
        <dbReference type="Proteomes" id="UP000460718"/>
    </source>
</evidence>
<dbReference type="EMBL" id="QXGC01000744">
    <property type="protein sequence ID" value="KAE9222512.1"/>
    <property type="molecule type" value="Genomic_DNA"/>
</dbReference>
<dbReference type="Proteomes" id="UP000429523">
    <property type="component" value="Unassembled WGS sequence"/>
</dbReference>
<organism evidence="4 15">
    <name type="scientific">Phytophthora fragariae</name>
    <dbReference type="NCBI Taxonomy" id="53985"/>
    <lineage>
        <taxon>Eukaryota</taxon>
        <taxon>Sar</taxon>
        <taxon>Stramenopiles</taxon>
        <taxon>Oomycota</taxon>
        <taxon>Peronosporomycetes</taxon>
        <taxon>Peronosporales</taxon>
        <taxon>Peronosporaceae</taxon>
        <taxon>Phytophthora</taxon>
    </lineage>
</organism>
<dbReference type="EMBL" id="QXFZ01000422">
    <property type="protein sequence ID" value="KAE9117102.1"/>
    <property type="molecule type" value="Genomic_DNA"/>
</dbReference>
<dbReference type="EMBL" id="QXGA01000178">
    <property type="protein sequence ID" value="KAE9150672.1"/>
    <property type="molecule type" value="Genomic_DNA"/>
</dbReference>
<dbReference type="Proteomes" id="UP000433483">
    <property type="component" value="Unassembled WGS sequence"/>
</dbReference>
<accession>A0A6A3SHA5</accession>
<dbReference type="Gene3D" id="3.30.530.20">
    <property type="match status" value="1"/>
</dbReference>
<comment type="caution">
    <text evidence="4">The sequence shown here is derived from an EMBL/GenBank/DDBJ whole genome shotgun (WGS) entry which is preliminary data.</text>
</comment>
<evidence type="ECO:0000313" key="15">
    <source>
        <dbReference type="Proteomes" id="UP000441208"/>
    </source>
</evidence>
<keyword evidence="11" id="KW-1185">Reference proteome</keyword>
<evidence type="ECO:0000313" key="8">
    <source>
        <dbReference type="EMBL" id="KAE9239070.1"/>
    </source>
</evidence>
<evidence type="ECO:0000313" key="1">
    <source>
        <dbReference type="EMBL" id="KAE8939639.1"/>
    </source>
</evidence>
<protein>
    <submittedName>
        <fullName evidence="4">Uncharacterized protein</fullName>
    </submittedName>
</protein>
<dbReference type="Proteomes" id="UP000440732">
    <property type="component" value="Unassembled WGS sequence"/>
</dbReference>
<evidence type="ECO:0000313" key="9">
    <source>
        <dbReference type="EMBL" id="KAE9324519.1"/>
    </source>
</evidence>
<evidence type="ECO:0000313" key="3">
    <source>
        <dbReference type="EMBL" id="KAE9104951.1"/>
    </source>
</evidence>
<evidence type="ECO:0000313" key="2">
    <source>
        <dbReference type="EMBL" id="KAE9006498.1"/>
    </source>
</evidence>
<evidence type="ECO:0000313" key="13">
    <source>
        <dbReference type="Proteomes" id="UP000440367"/>
    </source>
</evidence>
<dbReference type="Proteomes" id="UP000440367">
    <property type="component" value="Unassembled WGS sequence"/>
</dbReference>
<dbReference type="AlphaFoldDB" id="A0A6A3SHA5"/>
<dbReference type="EMBL" id="QXGB01000200">
    <property type="protein sequence ID" value="KAE9225038.1"/>
    <property type="molecule type" value="Genomic_DNA"/>
</dbReference>
<dbReference type="Proteomes" id="UP000476176">
    <property type="component" value="Unassembled WGS sequence"/>
</dbReference>
<dbReference type="EMBL" id="QXGF01000476">
    <property type="protein sequence ID" value="KAE8939639.1"/>
    <property type="molecule type" value="Genomic_DNA"/>
</dbReference>
<evidence type="ECO:0000313" key="18">
    <source>
        <dbReference type="Proteomes" id="UP000488956"/>
    </source>
</evidence>
<dbReference type="PANTHER" id="PTHR13510:SF44">
    <property type="entry name" value="RABENOSYN-5"/>
    <property type="match status" value="1"/>
</dbReference>
<dbReference type="Proteomes" id="UP000437068">
    <property type="component" value="Unassembled WGS sequence"/>
</dbReference>
<dbReference type="EMBL" id="QXFW01000644">
    <property type="protein sequence ID" value="KAE9006498.1"/>
    <property type="molecule type" value="Genomic_DNA"/>
</dbReference>
<dbReference type="InterPro" id="IPR023393">
    <property type="entry name" value="START-like_dom_sf"/>
</dbReference>
<dbReference type="Proteomes" id="UP000441208">
    <property type="component" value="Unassembled WGS sequence"/>
</dbReference>
<dbReference type="EMBL" id="QXGD01000457">
    <property type="protein sequence ID" value="KAE9239070.1"/>
    <property type="molecule type" value="Genomic_DNA"/>
</dbReference>